<sequence length="77" mass="8599">MYKESFRLDRKFKNLGAAAPNYTSFQAKKRRSPKTTLSVPRDPEILSLLELVLSAPDPASQIHRSDLNLLTSVGGRV</sequence>
<comment type="caution">
    <text evidence="1">The sequence shown here is derived from an EMBL/GenBank/DDBJ whole genome shotgun (WGS) entry which is preliminary data.</text>
</comment>
<evidence type="ECO:0000313" key="1">
    <source>
        <dbReference type="EMBL" id="TGJ65007.1"/>
    </source>
</evidence>
<organism evidence="1 2">
    <name type="scientific">Orbilia oligospora</name>
    <name type="common">Nematode-trapping fungus</name>
    <name type="synonym">Arthrobotrys oligospora</name>
    <dbReference type="NCBI Taxonomy" id="2813651"/>
    <lineage>
        <taxon>Eukaryota</taxon>
        <taxon>Fungi</taxon>
        <taxon>Dikarya</taxon>
        <taxon>Ascomycota</taxon>
        <taxon>Pezizomycotina</taxon>
        <taxon>Orbiliomycetes</taxon>
        <taxon>Orbiliales</taxon>
        <taxon>Orbiliaceae</taxon>
        <taxon>Orbilia</taxon>
    </lineage>
</organism>
<name>A0A8H2DU71_ORBOL</name>
<dbReference type="AlphaFoldDB" id="A0A8H2DU71"/>
<protein>
    <submittedName>
        <fullName evidence="1">Uncharacterized protein</fullName>
    </submittedName>
</protein>
<reference evidence="1 2" key="1">
    <citation type="submission" date="2019-03" db="EMBL/GenBank/DDBJ databases">
        <title>Nematode-trapping fungi genome.</title>
        <authorList>
            <person name="Vidal-Diez De Ulzurrun G."/>
        </authorList>
    </citation>
    <scope>NUCLEOTIDE SEQUENCE [LARGE SCALE GENOMIC DNA]</scope>
    <source>
        <strain evidence="1 2">TWF154</strain>
    </source>
</reference>
<accession>A0A8H2DU71</accession>
<dbReference type="EMBL" id="SOZJ01000006">
    <property type="protein sequence ID" value="TGJ65007.1"/>
    <property type="molecule type" value="Genomic_DNA"/>
</dbReference>
<gene>
    <name evidence="1" type="ORF">EYR41_009013</name>
</gene>
<dbReference type="Proteomes" id="UP000297595">
    <property type="component" value="Unassembled WGS sequence"/>
</dbReference>
<evidence type="ECO:0000313" key="2">
    <source>
        <dbReference type="Proteomes" id="UP000297595"/>
    </source>
</evidence>
<proteinExistence type="predicted"/>